<name>A0A9P1CHE3_9DINO</name>
<evidence type="ECO:0000256" key="1">
    <source>
        <dbReference type="ARBA" id="ARBA00022884"/>
    </source>
</evidence>
<dbReference type="PROSITE" id="PS50128">
    <property type="entry name" value="SURP"/>
    <property type="match status" value="1"/>
</dbReference>
<accession>A0A9P1CHE3</accession>
<dbReference type="InterPro" id="IPR008942">
    <property type="entry name" value="ENTH_VHS"/>
</dbReference>
<reference evidence="6 7" key="2">
    <citation type="submission" date="2024-05" db="EMBL/GenBank/DDBJ databases">
        <authorList>
            <person name="Chen Y."/>
            <person name="Shah S."/>
            <person name="Dougan E. K."/>
            <person name="Thang M."/>
            <person name="Chan C."/>
        </authorList>
    </citation>
    <scope>NUCLEOTIDE SEQUENCE [LARGE SCALE GENOMIC DNA]</scope>
</reference>
<dbReference type="SMART" id="SM00582">
    <property type="entry name" value="RPR"/>
    <property type="match status" value="1"/>
</dbReference>
<dbReference type="Gene3D" id="1.10.10.790">
    <property type="entry name" value="Surp module"/>
    <property type="match status" value="1"/>
</dbReference>
<protein>
    <submittedName>
        <fullName evidence="6">Protein RRC1 (Reduced red-light responses in cry1cry2 background 1)</fullName>
    </submittedName>
</protein>
<dbReference type="InterPro" id="IPR051485">
    <property type="entry name" value="SR-CTD_assoc_factor"/>
</dbReference>
<dbReference type="GO" id="GO:0006396">
    <property type="term" value="P:RNA processing"/>
    <property type="evidence" value="ECO:0007669"/>
    <property type="project" value="InterPro"/>
</dbReference>
<dbReference type="InterPro" id="IPR006569">
    <property type="entry name" value="CID_dom"/>
</dbReference>
<dbReference type="Pfam" id="PF04818">
    <property type="entry name" value="CID"/>
    <property type="match status" value="1"/>
</dbReference>
<evidence type="ECO:0000256" key="2">
    <source>
        <dbReference type="SAM" id="MobiDB-lite"/>
    </source>
</evidence>
<gene>
    <name evidence="5" type="ORF">C1SCF055_LOCUS17295</name>
</gene>
<evidence type="ECO:0000259" key="4">
    <source>
        <dbReference type="PROSITE" id="PS51391"/>
    </source>
</evidence>
<dbReference type="PANTHER" id="PTHR23140">
    <property type="entry name" value="RNA PROCESSING PROTEIN LD23810P"/>
    <property type="match status" value="1"/>
</dbReference>
<dbReference type="Gene3D" id="1.25.40.90">
    <property type="match status" value="1"/>
</dbReference>
<dbReference type="InterPro" id="IPR035967">
    <property type="entry name" value="SWAP/Surp_sf"/>
</dbReference>
<dbReference type="AlphaFoldDB" id="A0A9P1CHE3"/>
<feature type="domain" description="SURP motif" evidence="3">
    <location>
        <begin position="34"/>
        <end position="82"/>
    </location>
</feature>
<dbReference type="SMART" id="SM00648">
    <property type="entry name" value="SWAP"/>
    <property type="match status" value="1"/>
</dbReference>
<dbReference type="SUPFAM" id="SSF109905">
    <property type="entry name" value="Surp module (SWAP domain)"/>
    <property type="match status" value="1"/>
</dbReference>
<dbReference type="PANTHER" id="PTHR23140:SF0">
    <property type="entry name" value="U2 SNRNP-ASSOCIATED SURP MOTIF-CONTAINING PROTEIN"/>
    <property type="match status" value="1"/>
</dbReference>
<evidence type="ECO:0000313" key="6">
    <source>
        <dbReference type="EMBL" id="CAL4777608.1"/>
    </source>
</evidence>
<dbReference type="Proteomes" id="UP001152797">
    <property type="component" value="Unassembled WGS sequence"/>
</dbReference>
<evidence type="ECO:0000313" key="7">
    <source>
        <dbReference type="Proteomes" id="UP001152797"/>
    </source>
</evidence>
<organism evidence="5">
    <name type="scientific">Cladocopium goreaui</name>
    <dbReference type="NCBI Taxonomy" id="2562237"/>
    <lineage>
        <taxon>Eukaryota</taxon>
        <taxon>Sar</taxon>
        <taxon>Alveolata</taxon>
        <taxon>Dinophyceae</taxon>
        <taxon>Suessiales</taxon>
        <taxon>Symbiodiniaceae</taxon>
        <taxon>Cladocopium</taxon>
    </lineage>
</organism>
<dbReference type="Pfam" id="PF01805">
    <property type="entry name" value="Surp"/>
    <property type="match status" value="1"/>
</dbReference>
<evidence type="ECO:0000259" key="3">
    <source>
        <dbReference type="PROSITE" id="PS50128"/>
    </source>
</evidence>
<reference evidence="5" key="1">
    <citation type="submission" date="2022-10" db="EMBL/GenBank/DDBJ databases">
        <authorList>
            <person name="Chen Y."/>
            <person name="Dougan E. K."/>
            <person name="Chan C."/>
            <person name="Rhodes N."/>
            <person name="Thang M."/>
        </authorList>
    </citation>
    <scope>NUCLEOTIDE SEQUENCE</scope>
</reference>
<keyword evidence="7" id="KW-1185">Reference proteome</keyword>
<sequence length="491" mass="57422">FLEELKAKHVTASDLSANERQVHVQVPPLKLKRVIDLLANYVAQMGEPFEEALRQRLARGDGDRGIDWSFLKEHSSPEAQYYRWRTFSFVQGDTRHHWRMEPFQMCTKGMVWHPPQRNRGGSDSDSSSSSRSRSRLSPGYRRQEDDFCAKWQLDRPARLLLRELPPELREQAMMKFNPYTEVKHADYSKVFAAWTRRFRNSKEEEHHGAPEANGRKRMGTERLRRRDVRDLERLLKDLSVNACDIRRAMVWCLDNDDMAIDVSRHLLDSLEEEDITAHERCLRLCLVSDILHNAASIYKPGAVVYRREFETHLPKTFEDFHRLFRGVKDLSLVHRILASWIERAIFTPKFTKGLEASMIKGIISAEGVRLPDSLMVKVAEWQSQHFSQLEKICKVQGLNWDVQLSEKAEAIGGRFPEELRKKWLLDRLLTYELYVLETRAKEMHHAERRPLQMEPVEAFDPELDGESLDSDDEAYVRQVEQAQAKTARDLD</sequence>
<evidence type="ECO:0000313" key="5">
    <source>
        <dbReference type="EMBL" id="CAI3990296.1"/>
    </source>
</evidence>
<feature type="region of interest" description="Disordered" evidence="2">
    <location>
        <begin position="445"/>
        <end position="472"/>
    </location>
</feature>
<dbReference type="EMBL" id="CAMXCT030001458">
    <property type="protein sequence ID" value="CAL4777608.1"/>
    <property type="molecule type" value="Genomic_DNA"/>
</dbReference>
<keyword evidence="1" id="KW-0694">RNA-binding</keyword>
<proteinExistence type="predicted"/>
<dbReference type="EMBL" id="CAMXCT010001458">
    <property type="protein sequence ID" value="CAI3990296.1"/>
    <property type="molecule type" value="Genomic_DNA"/>
</dbReference>
<dbReference type="EMBL" id="CAMXCT020001458">
    <property type="protein sequence ID" value="CAL1143671.1"/>
    <property type="molecule type" value="Genomic_DNA"/>
</dbReference>
<dbReference type="InterPro" id="IPR000061">
    <property type="entry name" value="Surp"/>
</dbReference>
<feature type="domain" description="CID" evidence="4">
    <location>
        <begin position="223"/>
        <end position="362"/>
    </location>
</feature>
<dbReference type="GO" id="GO:0003723">
    <property type="term" value="F:RNA binding"/>
    <property type="evidence" value="ECO:0007669"/>
    <property type="project" value="UniProtKB-KW"/>
</dbReference>
<dbReference type="GO" id="GO:0005634">
    <property type="term" value="C:nucleus"/>
    <property type="evidence" value="ECO:0007669"/>
    <property type="project" value="TreeGrafter"/>
</dbReference>
<feature type="region of interest" description="Disordered" evidence="2">
    <location>
        <begin position="110"/>
        <end position="141"/>
    </location>
</feature>
<feature type="compositionally biased region" description="Acidic residues" evidence="2">
    <location>
        <begin position="457"/>
        <end position="472"/>
    </location>
</feature>
<feature type="compositionally biased region" description="Low complexity" evidence="2">
    <location>
        <begin position="119"/>
        <end position="131"/>
    </location>
</feature>
<comment type="caution">
    <text evidence="5">The sequence shown here is derived from an EMBL/GenBank/DDBJ whole genome shotgun (WGS) entry which is preliminary data.</text>
</comment>
<dbReference type="OrthoDB" id="377209at2759"/>
<feature type="non-terminal residue" evidence="5">
    <location>
        <position position="1"/>
    </location>
</feature>
<dbReference type="PROSITE" id="PS51391">
    <property type="entry name" value="CID"/>
    <property type="match status" value="1"/>
</dbReference>